<protein>
    <recommendedName>
        <fullName evidence="3">HTH psq-type domain-containing protein</fullName>
    </recommendedName>
</protein>
<dbReference type="EMBL" id="JBHSIW010000005">
    <property type="protein sequence ID" value="MFC4902540.1"/>
    <property type="molecule type" value="Genomic_DNA"/>
</dbReference>
<reference evidence="2" key="1">
    <citation type="journal article" date="2019" name="Int. J. Syst. Evol. Microbiol.">
        <title>The Global Catalogue of Microorganisms (GCM) 10K type strain sequencing project: providing services to taxonomists for standard genome sequencing and annotation.</title>
        <authorList>
            <consortium name="The Broad Institute Genomics Platform"/>
            <consortium name="The Broad Institute Genome Sequencing Center for Infectious Disease"/>
            <person name="Wu L."/>
            <person name="Ma J."/>
        </authorList>
    </citation>
    <scope>NUCLEOTIDE SEQUENCE [LARGE SCALE GENOMIC DNA]</scope>
    <source>
        <strain evidence="2">CGMCC 4.6946</strain>
    </source>
</reference>
<keyword evidence="2" id="KW-1185">Reference proteome</keyword>
<accession>A0ABV9TF17</accession>
<evidence type="ECO:0008006" key="3">
    <source>
        <dbReference type="Google" id="ProtNLM"/>
    </source>
</evidence>
<organism evidence="1 2">
    <name type="scientific">Kocuria oceani</name>
    <dbReference type="NCBI Taxonomy" id="988827"/>
    <lineage>
        <taxon>Bacteria</taxon>
        <taxon>Bacillati</taxon>
        <taxon>Actinomycetota</taxon>
        <taxon>Actinomycetes</taxon>
        <taxon>Micrococcales</taxon>
        <taxon>Micrococcaceae</taxon>
        <taxon>Kocuria</taxon>
    </lineage>
</organism>
<dbReference type="Proteomes" id="UP001595797">
    <property type="component" value="Unassembled WGS sequence"/>
</dbReference>
<evidence type="ECO:0000313" key="2">
    <source>
        <dbReference type="Proteomes" id="UP001595797"/>
    </source>
</evidence>
<gene>
    <name evidence="1" type="ORF">ACFPCS_03055</name>
</gene>
<sequence>MAYSEVLWAYFYLACESRELKRRTKGGKMPQLHGENHPRSRLTVEDVAAIRRDYVPGRITYAALAKRYDTTAQNIGNVINGKTWQQRPQKPL</sequence>
<evidence type="ECO:0000313" key="1">
    <source>
        <dbReference type="EMBL" id="MFC4902540.1"/>
    </source>
</evidence>
<proteinExistence type="predicted"/>
<comment type="caution">
    <text evidence="1">The sequence shown here is derived from an EMBL/GenBank/DDBJ whole genome shotgun (WGS) entry which is preliminary data.</text>
</comment>
<dbReference type="RefSeq" id="WP_277551737.1">
    <property type="nucleotide sequence ID" value="NZ_JARAMH010000012.1"/>
</dbReference>
<name>A0ABV9TF17_9MICC</name>